<dbReference type="EMBL" id="VLLG01000002">
    <property type="protein sequence ID" value="TWI91036.1"/>
    <property type="molecule type" value="Genomic_DNA"/>
</dbReference>
<evidence type="ECO:0000313" key="2">
    <source>
        <dbReference type="Proteomes" id="UP000316778"/>
    </source>
</evidence>
<keyword evidence="2" id="KW-1185">Reference proteome</keyword>
<dbReference type="InterPro" id="IPR011990">
    <property type="entry name" value="TPR-like_helical_dom_sf"/>
</dbReference>
<dbReference type="OrthoDB" id="614457at2"/>
<dbReference type="Pfam" id="PF12771">
    <property type="entry name" value="SusD-like_2"/>
    <property type="match status" value="1"/>
</dbReference>
<dbReference type="InterPro" id="IPR041662">
    <property type="entry name" value="SusD-like_2"/>
</dbReference>
<comment type="caution">
    <text evidence="1">The sequence shown here is derived from an EMBL/GenBank/DDBJ whole genome shotgun (WGS) entry which is preliminary data.</text>
</comment>
<evidence type="ECO:0000313" key="1">
    <source>
        <dbReference type="EMBL" id="TWI91036.1"/>
    </source>
</evidence>
<dbReference type="Proteomes" id="UP000316778">
    <property type="component" value="Unassembled WGS sequence"/>
</dbReference>
<sequence>MNRILFIIAAAVCLFTGSCKKFIDVNEDPNRPTAVGEAAILAPAELAISHGLHGGNAAIIVQEYLQVIALNQPVPNAGTYFMQHTNIDVDWTTLYATCLNNLVRLDSVASVNGNSNYRAIARVLQAYCLGFGTDLWGDIPYTQALQGEQNFTPAYDEQAAIYDRIQALLDGAIADIAQNSAVVPGGDDYFYGGDMSKWEKLAYTLKARYYMHLTKAPGHSAATQAGLALAALEKGMASGDDDLKFDYDGIAGQENVWYSTFLSASTLILASGFVDTLKAHNDPRLSKMVKPAAETGLYTGRQIGDIDVGSLEAYSRPTDFYQGAAGNNYIVIYLEALFLKAEATLIQSGAAAAEPIYQEAIRTHMEQLGVSGSDITTYLTARGTLTAANALQRIMEEKKVANFLSVESFTDWRRTGYPVMIKVPNALSEIPRRLLYPQAEIVANPQPEQDAVLTDRVWWDQ</sequence>
<proteinExistence type="predicted"/>
<dbReference type="PROSITE" id="PS51257">
    <property type="entry name" value="PROKAR_LIPOPROTEIN"/>
    <property type="match status" value="1"/>
</dbReference>
<accession>A0A562TD86</accession>
<dbReference type="SUPFAM" id="SSF48452">
    <property type="entry name" value="TPR-like"/>
    <property type="match status" value="1"/>
</dbReference>
<dbReference type="RefSeq" id="WP_145710207.1">
    <property type="nucleotide sequence ID" value="NZ_BAAAFY010000001.1"/>
</dbReference>
<organism evidence="1 2">
    <name type="scientific">Chitinophaga japonensis</name>
    <name type="common">Flexibacter japonensis</name>
    <dbReference type="NCBI Taxonomy" id="104662"/>
    <lineage>
        <taxon>Bacteria</taxon>
        <taxon>Pseudomonadati</taxon>
        <taxon>Bacteroidota</taxon>
        <taxon>Chitinophagia</taxon>
        <taxon>Chitinophagales</taxon>
        <taxon>Chitinophagaceae</taxon>
        <taxon>Chitinophaga</taxon>
    </lineage>
</organism>
<name>A0A562TD86_CHIJA</name>
<protein>
    <submittedName>
        <fullName evidence="1">SusD-like starch-binding protein associating with outer membrane</fullName>
    </submittedName>
</protein>
<gene>
    <name evidence="1" type="ORF">LX66_0397</name>
</gene>
<dbReference type="AlphaFoldDB" id="A0A562TD86"/>
<dbReference type="Gene3D" id="1.25.40.390">
    <property type="match status" value="1"/>
</dbReference>
<reference evidence="1 2" key="1">
    <citation type="journal article" date="2013" name="Stand. Genomic Sci.">
        <title>Genomic Encyclopedia of Type Strains, Phase I: The one thousand microbial genomes (KMG-I) project.</title>
        <authorList>
            <person name="Kyrpides N.C."/>
            <person name="Woyke T."/>
            <person name="Eisen J.A."/>
            <person name="Garrity G."/>
            <person name="Lilburn T.G."/>
            <person name="Beck B.J."/>
            <person name="Whitman W.B."/>
            <person name="Hugenholtz P."/>
            <person name="Klenk H.P."/>
        </authorList>
    </citation>
    <scope>NUCLEOTIDE SEQUENCE [LARGE SCALE GENOMIC DNA]</scope>
    <source>
        <strain evidence="1 2">DSM 13484</strain>
    </source>
</reference>